<evidence type="ECO:0000313" key="1">
    <source>
        <dbReference type="EMBL" id="MBB4142872.1"/>
    </source>
</evidence>
<dbReference type="GO" id="GO:0006355">
    <property type="term" value="P:regulation of DNA-templated transcription"/>
    <property type="evidence" value="ECO:0007669"/>
    <property type="project" value="InterPro"/>
</dbReference>
<dbReference type="Proteomes" id="UP000519897">
    <property type="component" value="Unassembled WGS sequence"/>
</dbReference>
<protein>
    <submittedName>
        <fullName evidence="1">Putative DNA-binding protein</fullName>
    </submittedName>
</protein>
<dbReference type="GO" id="GO:0003677">
    <property type="term" value="F:DNA binding"/>
    <property type="evidence" value="ECO:0007669"/>
    <property type="project" value="UniProtKB-KW"/>
</dbReference>
<sequence length="75" mass="8398">MTETIELSADLDRRLTDLAKRNGMNRNEFLLRVIEDGILDAEADLRADAVEARIAAGEEKTMTSTEVRRALGLEH</sequence>
<dbReference type="EMBL" id="JACIEC010000001">
    <property type="protein sequence ID" value="MBB4142872.1"/>
    <property type="molecule type" value="Genomic_DNA"/>
</dbReference>
<proteinExistence type="predicted"/>
<keyword evidence="1" id="KW-0238">DNA-binding</keyword>
<reference evidence="1 2" key="1">
    <citation type="submission" date="2020-08" db="EMBL/GenBank/DDBJ databases">
        <title>Genomic Encyclopedia of Type Strains, Phase IV (KMG-IV): sequencing the most valuable type-strain genomes for metagenomic binning, comparative biology and taxonomic classification.</title>
        <authorList>
            <person name="Goeker M."/>
        </authorList>
    </citation>
    <scope>NUCLEOTIDE SEQUENCE [LARGE SCALE GENOMIC DNA]</scope>
    <source>
        <strain evidence="1 2">DSM 29514</strain>
    </source>
</reference>
<evidence type="ECO:0000313" key="2">
    <source>
        <dbReference type="Proteomes" id="UP000519897"/>
    </source>
</evidence>
<dbReference type="RefSeq" id="WP_165136878.1">
    <property type="nucleotide sequence ID" value="NZ_CP049250.1"/>
</dbReference>
<name>A0A7W6PRC9_9HYPH</name>
<dbReference type="AlphaFoldDB" id="A0A7W6PRC9"/>
<gene>
    <name evidence="1" type="ORF">GGQ72_001371</name>
</gene>
<organism evidence="1 2">
    <name type="scientific">Rhizobium rhizoryzae</name>
    <dbReference type="NCBI Taxonomy" id="451876"/>
    <lineage>
        <taxon>Bacteria</taxon>
        <taxon>Pseudomonadati</taxon>
        <taxon>Pseudomonadota</taxon>
        <taxon>Alphaproteobacteria</taxon>
        <taxon>Hyphomicrobiales</taxon>
        <taxon>Rhizobiaceae</taxon>
        <taxon>Rhizobium/Agrobacterium group</taxon>
        <taxon>Rhizobium</taxon>
    </lineage>
</organism>
<keyword evidence="2" id="KW-1185">Reference proteome</keyword>
<comment type="caution">
    <text evidence="1">The sequence shown here is derived from an EMBL/GenBank/DDBJ whole genome shotgun (WGS) entry which is preliminary data.</text>
</comment>
<accession>A0A7W6PRC9</accession>